<dbReference type="PROSITE" id="PS00101">
    <property type="entry name" value="HEXAPEP_TRANSFERASES"/>
    <property type="match status" value="1"/>
</dbReference>
<dbReference type="Pfam" id="PF00132">
    <property type="entry name" value="Hexapep"/>
    <property type="match status" value="1"/>
</dbReference>
<dbReference type="Pfam" id="PF12464">
    <property type="entry name" value="Mac"/>
    <property type="match status" value="1"/>
</dbReference>
<keyword evidence="2" id="KW-0808">Transferase</keyword>
<evidence type="ECO:0000256" key="1">
    <source>
        <dbReference type="ARBA" id="ARBA00007274"/>
    </source>
</evidence>
<evidence type="ECO:0000313" key="5">
    <source>
        <dbReference type="EMBL" id="GAA5216585.1"/>
    </source>
</evidence>
<dbReference type="Proteomes" id="UP001499878">
    <property type="component" value="Unassembled WGS sequence"/>
</dbReference>
<sequence length="205" mass="21882">MYVRTLQGTIVRMPTDHFAQDPRTNLERMEAGDLYVADDPEIARRQQQAVRLAARYQAAYVEDAEAARPVLEELLGSLGAEAHVRPPLYVDYGSNITIGARTFVNYNLTALDVAAITIGEDCQIGPGVQLLTPTHPLEAEPRRDKLEAARPITIGANVWLGGGAVVLPGVTIGDNAVIGAGAVVTKDVPANVVAVGNPARPVRKV</sequence>
<dbReference type="InterPro" id="IPR024688">
    <property type="entry name" value="Mac_dom"/>
</dbReference>
<dbReference type="PANTHER" id="PTHR23416:SF23">
    <property type="entry name" value="ACETYLTRANSFERASE C18B11.09C-RELATED"/>
    <property type="match status" value="1"/>
</dbReference>
<accession>A0ABP9THY9</accession>
<dbReference type="InterPro" id="IPR001451">
    <property type="entry name" value="Hexapep"/>
</dbReference>
<evidence type="ECO:0000256" key="3">
    <source>
        <dbReference type="ARBA" id="ARBA00022737"/>
    </source>
</evidence>
<evidence type="ECO:0000259" key="4">
    <source>
        <dbReference type="SMART" id="SM01266"/>
    </source>
</evidence>
<evidence type="ECO:0000313" key="6">
    <source>
        <dbReference type="Proteomes" id="UP001499878"/>
    </source>
</evidence>
<dbReference type="SUPFAM" id="SSF51161">
    <property type="entry name" value="Trimeric LpxA-like enzymes"/>
    <property type="match status" value="1"/>
</dbReference>
<organism evidence="5 6">
    <name type="scientific">Streptomyces thinghirensis</name>
    <dbReference type="NCBI Taxonomy" id="551547"/>
    <lineage>
        <taxon>Bacteria</taxon>
        <taxon>Bacillati</taxon>
        <taxon>Actinomycetota</taxon>
        <taxon>Actinomycetes</taxon>
        <taxon>Kitasatosporales</taxon>
        <taxon>Streptomycetaceae</taxon>
        <taxon>Streptomyces</taxon>
    </lineage>
</organism>
<gene>
    <name evidence="5" type="ORF">GCM10023323_70180</name>
</gene>
<dbReference type="InterPro" id="IPR018357">
    <property type="entry name" value="Hexapep_transf_CS"/>
</dbReference>
<keyword evidence="3" id="KW-0677">Repeat</keyword>
<keyword evidence="6" id="KW-1185">Reference proteome</keyword>
<dbReference type="SMART" id="SM01266">
    <property type="entry name" value="Mac"/>
    <property type="match status" value="1"/>
</dbReference>
<reference evidence="6" key="1">
    <citation type="journal article" date="2019" name="Int. J. Syst. Evol. Microbiol.">
        <title>The Global Catalogue of Microorganisms (GCM) 10K type strain sequencing project: providing services to taxonomists for standard genome sequencing and annotation.</title>
        <authorList>
            <consortium name="The Broad Institute Genomics Platform"/>
            <consortium name="The Broad Institute Genome Sequencing Center for Infectious Disease"/>
            <person name="Wu L."/>
            <person name="Ma J."/>
        </authorList>
    </citation>
    <scope>NUCLEOTIDE SEQUENCE [LARGE SCALE GENOMIC DNA]</scope>
    <source>
        <strain evidence="6">JCM 18306</strain>
    </source>
</reference>
<dbReference type="Gene3D" id="2.160.10.10">
    <property type="entry name" value="Hexapeptide repeat proteins"/>
    <property type="match status" value="1"/>
</dbReference>
<comment type="similarity">
    <text evidence="1">Belongs to the transferase hexapeptide repeat family.</text>
</comment>
<dbReference type="CDD" id="cd03357">
    <property type="entry name" value="LbH_MAT_GAT"/>
    <property type="match status" value="1"/>
</dbReference>
<evidence type="ECO:0000256" key="2">
    <source>
        <dbReference type="ARBA" id="ARBA00022679"/>
    </source>
</evidence>
<protein>
    <submittedName>
        <fullName evidence="5">Sugar O-acetyltransferase</fullName>
    </submittedName>
</protein>
<dbReference type="PANTHER" id="PTHR23416">
    <property type="entry name" value="SIALIC ACID SYNTHASE-RELATED"/>
    <property type="match status" value="1"/>
</dbReference>
<feature type="domain" description="Maltose/galactoside acetyltransferase" evidence="4">
    <location>
        <begin position="26"/>
        <end position="80"/>
    </location>
</feature>
<name>A0ABP9THY9_9ACTN</name>
<comment type="caution">
    <text evidence="5">The sequence shown here is derived from an EMBL/GenBank/DDBJ whole genome shotgun (WGS) entry which is preliminary data.</text>
</comment>
<dbReference type="InterPro" id="IPR011004">
    <property type="entry name" value="Trimer_LpxA-like_sf"/>
</dbReference>
<dbReference type="EMBL" id="BAABJR010000026">
    <property type="protein sequence ID" value="GAA5216585.1"/>
    <property type="molecule type" value="Genomic_DNA"/>
</dbReference>
<proteinExistence type="inferred from homology"/>
<dbReference type="InterPro" id="IPR051159">
    <property type="entry name" value="Hexapeptide_acetyltransf"/>
</dbReference>